<comment type="caution">
    <text evidence="1">The sequence shown here is derived from an EMBL/GenBank/DDBJ whole genome shotgun (WGS) entry which is preliminary data.</text>
</comment>
<sequence length="315" mass="34980">MSPDSDLSKELQSLRSRQGVYRPGLYAHLGLRIRRLSGLMTKQNDTKTRTAVEKWLTDLAGTLQPDQREAVLVSFAIGRDHRLDTLDARIGQLAGMRNVAHRTARRQADAALDALVAAIEDLQPDEAASNGCGWRVSSLSSLFRLDTPTPELYELRTIVATREIDRIEVRFTLPPTPPGVGEPVVAALFGAQVRQNRRVDGSPSRLITLDLPHPLTADEKHELWLHVVLPPDQPTRPHYAIVPLAPCDFGSVRVRFAPDRQPAEVWVLDEVAYPDLDARKTSRRTVTPNAHGEVSLEFRSLHEGHAYGVAWTPGS</sequence>
<evidence type="ECO:0000313" key="2">
    <source>
        <dbReference type="Proteomes" id="UP000294901"/>
    </source>
</evidence>
<organism evidence="1 2">
    <name type="scientific">Paractinoplanes brasiliensis</name>
    <dbReference type="NCBI Taxonomy" id="52695"/>
    <lineage>
        <taxon>Bacteria</taxon>
        <taxon>Bacillati</taxon>
        <taxon>Actinomycetota</taxon>
        <taxon>Actinomycetes</taxon>
        <taxon>Micromonosporales</taxon>
        <taxon>Micromonosporaceae</taxon>
        <taxon>Paractinoplanes</taxon>
    </lineage>
</organism>
<dbReference type="AlphaFoldDB" id="A0A4R6JDL1"/>
<protein>
    <submittedName>
        <fullName evidence="1">Uncharacterized protein</fullName>
    </submittedName>
</protein>
<name>A0A4R6JDL1_9ACTN</name>
<evidence type="ECO:0000313" key="1">
    <source>
        <dbReference type="EMBL" id="TDO32615.1"/>
    </source>
</evidence>
<reference evidence="1 2" key="1">
    <citation type="submission" date="2019-03" db="EMBL/GenBank/DDBJ databases">
        <title>Sequencing the genomes of 1000 actinobacteria strains.</title>
        <authorList>
            <person name="Klenk H.-P."/>
        </authorList>
    </citation>
    <scope>NUCLEOTIDE SEQUENCE [LARGE SCALE GENOMIC DNA]</scope>
    <source>
        <strain evidence="1 2">DSM 43805</strain>
    </source>
</reference>
<dbReference type="OrthoDB" id="3805675at2"/>
<keyword evidence="2" id="KW-1185">Reference proteome</keyword>
<gene>
    <name evidence="1" type="ORF">C8E87_8084</name>
</gene>
<dbReference type="EMBL" id="SNWR01000002">
    <property type="protein sequence ID" value="TDO32615.1"/>
    <property type="molecule type" value="Genomic_DNA"/>
</dbReference>
<proteinExistence type="predicted"/>
<accession>A0A4R6JDL1</accession>
<dbReference type="Proteomes" id="UP000294901">
    <property type="component" value="Unassembled WGS sequence"/>
</dbReference>
<dbReference type="RefSeq" id="WP_133878564.1">
    <property type="nucleotide sequence ID" value="NZ_BOMD01000032.1"/>
</dbReference>